<dbReference type="PRINTS" id="PR00463">
    <property type="entry name" value="EP450I"/>
</dbReference>
<dbReference type="AlphaFoldDB" id="A0AAV9QPN3"/>
<protein>
    <recommendedName>
        <fullName evidence="9">Cytochrome P450</fullName>
    </recommendedName>
</protein>
<evidence type="ECO:0008006" key="9">
    <source>
        <dbReference type="Google" id="ProtNLM"/>
    </source>
</evidence>
<reference evidence="7 8" key="1">
    <citation type="submission" date="2023-06" db="EMBL/GenBank/DDBJ databases">
        <title>Black Yeasts Isolated from many extreme environments.</title>
        <authorList>
            <person name="Coleine C."/>
            <person name="Stajich J.E."/>
            <person name="Selbmann L."/>
        </authorList>
    </citation>
    <scope>NUCLEOTIDE SEQUENCE [LARGE SCALE GENOMIC DNA]</scope>
    <source>
        <strain evidence="7 8">CCFEE 5887</strain>
    </source>
</reference>
<dbReference type="GO" id="GO:0004497">
    <property type="term" value="F:monooxygenase activity"/>
    <property type="evidence" value="ECO:0007669"/>
    <property type="project" value="UniProtKB-KW"/>
</dbReference>
<keyword evidence="2 4" id="KW-0479">Metal-binding</keyword>
<comment type="caution">
    <text evidence="7">The sequence shown here is derived from an EMBL/GenBank/DDBJ whole genome shotgun (WGS) entry which is preliminary data.</text>
</comment>
<dbReference type="PANTHER" id="PTHR24305:SF172">
    <property type="entry name" value="P450, PUTATIVE (EUROFUNG)-RELATED"/>
    <property type="match status" value="1"/>
</dbReference>
<evidence type="ECO:0000256" key="4">
    <source>
        <dbReference type="PIRSR" id="PIRSR602401-1"/>
    </source>
</evidence>
<dbReference type="CDD" id="cd11061">
    <property type="entry name" value="CYP67-like"/>
    <property type="match status" value="1"/>
</dbReference>
<evidence type="ECO:0000256" key="6">
    <source>
        <dbReference type="SAM" id="Phobius"/>
    </source>
</evidence>
<keyword evidence="5" id="KW-0560">Oxidoreductase</keyword>
<feature type="transmembrane region" description="Helical" evidence="6">
    <location>
        <begin position="6"/>
        <end position="24"/>
    </location>
</feature>
<evidence type="ECO:0000256" key="2">
    <source>
        <dbReference type="ARBA" id="ARBA00022723"/>
    </source>
</evidence>
<dbReference type="InterPro" id="IPR036396">
    <property type="entry name" value="Cyt_P450_sf"/>
</dbReference>
<keyword evidence="4 5" id="KW-0349">Heme</keyword>
<dbReference type="Pfam" id="PF00067">
    <property type="entry name" value="p450"/>
    <property type="match status" value="1"/>
</dbReference>
<keyword evidence="6" id="KW-0812">Transmembrane</keyword>
<dbReference type="GO" id="GO:0016705">
    <property type="term" value="F:oxidoreductase activity, acting on paired donors, with incorporation or reduction of molecular oxygen"/>
    <property type="evidence" value="ECO:0007669"/>
    <property type="project" value="InterPro"/>
</dbReference>
<sequence>MLSLFILPLISASLLLSWFSWCLLSYLKDGKKLRQYPSASSLAGLSSIWIMWKNYTHQRSFTTYDAHMKLGKVVRIAPNHLSFISPDAIKDVYGHGTPALKDKFYNAFVGSHPNLLDVRDKEAHGKKRKLFAVALAQKSVEEKEHAIRDDISKLVVQWDKLATLPPKSGESTFPNHDLVDIRRWFNLLMLDLVCDLTFSIKQGFVTQGDDLTTCESVDGRKYLARPEAGTNANLQYVSTLGSGDPNWLRFLQKLFFWHRGVKDGEVFTGYVLHLIRSRFALESGKDAKDFNDFFSGLNYTREGIPIGMDLGELVQECSLLMNAGSETTTCALQNIMYYLIINPRCMQKLYEEVRTVFEDDDNSDSESDSALAAVPSYDRIKFLPYLRACIDETLRHRPSLAIGLPRVTPPEGMYVAGTWVPGETTVSIPTWGMHHDPDVFEKPFEFLPERWLDGGESASNCQRNMLAFSAGSRQCVGRNVAYTEMSLIVATIVNRYEFALSRPDWEPTVYETMVLKSGPMPIKIWRRQKGANKH</sequence>
<dbReference type="InterPro" id="IPR002401">
    <property type="entry name" value="Cyt_P450_E_grp-I"/>
</dbReference>
<evidence type="ECO:0000256" key="3">
    <source>
        <dbReference type="ARBA" id="ARBA00023004"/>
    </source>
</evidence>
<dbReference type="PRINTS" id="PR00385">
    <property type="entry name" value="P450"/>
</dbReference>
<evidence type="ECO:0000313" key="7">
    <source>
        <dbReference type="EMBL" id="KAK5545969.1"/>
    </source>
</evidence>
<keyword evidence="3 4" id="KW-0408">Iron</keyword>
<evidence type="ECO:0000313" key="8">
    <source>
        <dbReference type="Proteomes" id="UP001345827"/>
    </source>
</evidence>
<dbReference type="EMBL" id="JAXLQG010000001">
    <property type="protein sequence ID" value="KAK5545969.1"/>
    <property type="molecule type" value="Genomic_DNA"/>
</dbReference>
<keyword evidence="5" id="KW-0503">Monooxygenase</keyword>
<dbReference type="InterPro" id="IPR017972">
    <property type="entry name" value="Cyt_P450_CS"/>
</dbReference>
<gene>
    <name evidence="7" type="ORF">LTR25_000979</name>
</gene>
<comment type="cofactor">
    <cofactor evidence="1 4">
        <name>heme</name>
        <dbReference type="ChEBI" id="CHEBI:30413"/>
    </cofactor>
</comment>
<comment type="similarity">
    <text evidence="5">Belongs to the cytochrome P450 family.</text>
</comment>
<feature type="binding site" description="axial binding residue" evidence="4">
    <location>
        <position position="475"/>
    </location>
    <ligand>
        <name>heme</name>
        <dbReference type="ChEBI" id="CHEBI:30413"/>
    </ligand>
    <ligandPart>
        <name>Fe</name>
        <dbReference type="ChEBI" id="CHEBI:18248"/>
    </ligandPart>
</feature>
<evidence type="ECO:0000256" key="5">
    <source>
        <dbReference type="RuleBase" id="RU000461"/>
    </source>
</evidence>
<dbReference type="InterPro" id="IPR050121">
    <property type="entry name" value="Cytochrome_P450_monoxygenase"/>
</dbReference>
<name>A0AAV9QPN3_9PEZI</name>
<evidence type="ECO:0000256" key="1">
    <source>
        <dbReference type="ARBA" id="ARBA00001971"/>
    </source>
</evidence>
<keyword evidence="8" id="KW-1185">Reference proteome</keyword>
<dbReference type="SUPFAM" id="SSF48264">
    <property type="entry name" value="Cytochrome P450"/>
    <property type="match status" value="1"/>
</dbReference>
<dbReference type="GO" id="GO:0005506">
    <property type="term" value="F:iron ion binding"/>
    <property type="evidence" value="ECO:0007669"/>
    <property type="project" value="InterPro"/>
</dbReference>
<keyword evidence="6" id="KW-1133">Transmembrane helix</keyword>
<dbReference type="GO" id="GO:0020037">
    <property type="term" value="F:heme binding"/>
    <property type="evidence" value="ECO:0007669"/>
    <property type="project" value="InterPro"/>
</dbReference>
<dbReference type="Gene3D" id="1.10.630.10">
    <property type="entry name" value="Cytochrome P450"/>
    <property type="match status" value="1"/>
</dbReference>
<dbReference type="PANTHER" id="PTHR24305">
    <property type="entry name" value="CYTOCHROME P450"/>
    <property type="match status" value="1"/>
</dbReference>
<dbReference type="PROSITE" id="PS00086">
    <property type="entry name" value="CYTOCHROME_P450"/>
    <property type="match status" value="1"/>
</dbReference>
<proteinExistence type="inferred from homology"/>
<dbReference type="Proteomes" id="UP001345827">
    <property type="component" value="Unassembled WGS sequence"/>
</dbReference>
<dbReference type="InterPro" id="IPR001128">
    <property type="entry name" value="Cyt_P450"/>
</dbReference>
<keyword evidence="6" id="KW-0472">Membrane</keyword>
<accession>A0AAV9QPN3</accession>
<organism evidence="7 8">
    <name type="scientific">Vermiconidia calcicola</name>
    <dbReference type="NCBI Taxonomy" id="1690605"/>
    <lineage>
        <taxon>Eukaryota</taxon>
        <taxon>Fungi</taxon>
        <taxon>Dikarya</taxon>
        <taxon>Ascomycota</taxon>
        <taxon>Pezizomycotina</taxon>
        <taxon>Dothideomycetes</taxon>
        <taxon>Dothideomycetidae</taxon>
        <taxon>Mycosphaerellales</taxon>
        <taxon>Extremaceae</taxon>
        <taxon>Vermiconidia</taxon>
    </lineage>
</organism>